<name>A0A9N7YZP1_PLEPL</name>
<accession>A0A9N7YZP1</accession>
<evidence type="ECO:0000313" key="1">
    <source>
        <dbReference type="EMBL" id="CAB1444180.1"/>
    </source>
</evidence>
<sequence length="171" mass="18146">MAAIIPPNGYKQAMLAHCFHTQMKQAEFSTVGIARASVEDGAVTAPRGDGNQIAGDDCAFPSTQPVNAFIVPAITSDTSPRSLGDCQAGRGTKGFLTAKRAQLTTRSMNTPSEDIRHNLCPRNGGKRRGREPIAVESVDDMGFKSLAEARFISTGAFCVPTPPPRNLLNAS</sequence>
<gene>
    <name evidence="1" type="ORF">PLEPLA_LOCUS31896</name>
</gene>
<proteinExistence type="predicted"/>
<reference evidence="1" key="1">
    <citation type="submission" date="2020-03" db="EMBL/GenBank/DDBJ databases">
        <authorList>
            <person name="Weist P."/>
        </authorList>
    </citation>
    <scope>NUCLEOTIDE SEQUENCE</scope>
</reference>
<dbReference type="Proteomes" id="UP001153269">
    <property type="component" value="Unassembled WGS sequence"/>
</dbReference>
<comment type="caution">
    <text evidence="1">The sequence shown here is derived from an EMBL/GenBank/DDBJ whole genome shotgun (WGS) entry which is preliminary data.</text>
</comment>
<keyword evidence="2" id="KW-1185">Reference proteome</keyword>
<dbReference type="AlphaFoldDB" id="A0A9N7YZP1"/>
<protein>
    <submittedName>
        <fullName evidence="1">Uncharacterized protein</fullName>
    </submittedName>
</protein>
<organism evidence="1 2">
    <name type="scientific">Pleuronectes platessa</name>
    <name type="common">European plaice</name>
    <dbReference type="NCBI Taxonomy" id="8262"/>
    <lineage>
        <taxon>Eukaryota</taxon>
        <taxon>Metazoa</taxon>
        <taxon>Chordata</taxon>
        <taxon>Craniata</taxon>
        <taxon>Vertebrata</taxon>
        <taxon>Euteleostomi</taxon>
        <taxon>Actinopterygii</taxon>
        <taxon>Neopterygii</taxon>
        <taxon>Teleostei</taxon>
        <taxon>Neoteleostei</taxon>
        <taxon>Acanthomorphata</taxon>
        <taxon>Carangaria</taxon>
        <taxon>Pleuronectiformes</taxon>
        <taxon>Pleuronectoidei</taxon>
        <taxon>Pleuronectidae</taxon>
        <taxon>Pleuronectes</taxon>
    </lineage>
</organism>
<evidence type="ECO:0000313" key="2">
    <source>
        <dbReference type="Proteomes" id="UP001153269"/>
    </source>
</evidence>
<dbReference type="EMBL" id="CADEAL010003323">
    <property type="protein sequence ID" value="CAB1444180.1"/>
    <property type="molecule type" value="Genomic_DNA"/>
</dbReference>